<evidence type="ECO:0000313" key="7">
    <source>
        <dbReference type="EMBL" id="GDY31044.1"/>
    </source>
</evidence>
<dbReference type="CDD" id="cd02440">
    <property type="entry name" value="AdoMet_MTases"/>
    <property type="match status" value="1"/>
</dbReference>
<gene>
    <name evidence="7" type="ORF">GTS_26770</name>
</gene>
<keyword evidence="8" id="KW-1185">Reference proteome</keyword>
<dbReference type="PANTHER" id="PTHR43712:SF2">
    <property type="entry name" value="O-METHYLTRANSFERASE CICE"/>
    <property type="match status" value="1"/>
</dbReference>
<dbReference type="InterPro" id="IPR029063">
    <property type="entry name" value="SAM-dependent_MTases_sf"/>
</dbReference>
<comment type="caution">
    <text evidence="7">The sequence shown here is derived from an EMBL/GenBank/DDBJ whole genome shotgun (WGS) entry which is preliminary data.</text>
</comment>
<evidence type="ECO:0000259" key="5">
    <source>
        <dbReference type="Pfam" id="PF00891"/>
    </source>
</evidence>
<keyword evidence="1 7" id="KW-0489">Methyltransferase</keyword>
<keyword evidence="3" id="KW-0949">S-adenosyl-L-methionine</keyword>
<keyword evidence="2 7" id="KW-0808">Transferase</keyword>
<dbReference type="Proteomes" id="UP000298860">
    <property type="component" value="Unassembled WGS sequence"/>
</dbReference>
<dbReference type="InterPro" id="IPR012967">
    <property type="entry name" value="COMT_dimerisation"/>
</dbReference>
<dbReference type="PANTHER" id="PTHR43712">
    <property type="entry name" value="PUTATIVE (AFU_ORTHOLOGUE AFUA_4G14580)-RELATED"/>
    <property type="match status" value="1"/>
</dbReference>
<reference evidence="8" key="1">
    <citation type="submission" date="2019-04" db="EMBL/GenBank/DDBJ databases">
        <title>Draft genome sequence of Pseudonocardiaceae bacterium SL3-2-4.</title>
        <authorList>
            <person name="Ningsih F."/>
            <person name="Yokota A."/>
            <person name="Sakai Y."/>
            <person name="Nanatani K."/>
            <person name="Yabe S."/>
            <person name="Oetari A."/>
            <person name="Sjamsuridzal W."/>
        </authorList>
    </citation>
    <scope>NUCLEOTIDE SEQUENCE [LARGE SCALE GENOMIC DNA]</scope>
    <source>
        <strain evidence="8">SL3-2-4</strain>
    </source>
</reference>
<name>A0A4D4J6D8_9PSEU</name>
<dbReference type="Gene3D" id="3.40.50.150">
    <property type="entry name" value="Vaccinia Virus protein VP39"/>
    <property type="match status" value="1"/>
</dbReference>
<feature type="domain" description="O-methyltransferase dimerisation" evidence="6">
    <location>
        <begin position="26"/>
        <end position="99"/>
    </location>
</feature>
<dbReference type="InterPro" id="IPR001077">
    <property type="entry name" value="COMT_C"/>
</dbReference>
<dbReference type="Gene3D" id="1.10.10.10">
    <property type="entry name" value="Winged helix-like DNA-binding domain superfamily/Winged helix DNA-binding domain"/>
    <property type="match status" value="1"/>
</dbReference>
<dbReference type="Pfam" id="PF08100">
    <property type="entry name" value="Dimerisation"/>
    <property type="match status" value="1"/>
</dbReference>
<proteinExistence type="predicted"/>
<dbReference type="Pfam" id="PF00891">
    <property type="entry name" value="Methyltransf_2"/>
    <property type="match status" value="1"/>
</dbReference>
<dbReference type="SUPFAM" id="SSF46785">
    <property type="entry name" value="Winged helix' DNA-binding domain"/>
    <property type="match status" value="1"/>
</dbReference>
<organism evidence="7 8">
    <name type="scientific">Gandjariella thermophila</name>
    <dbReference type="NCBI Taxonomy" id="1931992"/>
    <lineage>
        <taxon>Bacteria</taxon>
        <taxon>Bacillati</taxon>
        <taxon>Actinomycetota</taxon>
        <taxon>Actinomycetes</taxon>
        <taxon>Pseudonocardiales</taxon>
        <taxon>Pseudonocardiaceae</taxon>
        <taxon>Gandjariella</taxon>
    </lineage>
</organism>
<evidence type="ECO:0000256" key="3">
    <source>
        <dbReference type="ARBA" id="ARBA00022691"/>
    </source>
</evidence>
<dbReference type="GO" id="GO:0032259">
    <property type="term" value="P:methylation"/>
    <property type="evidence" value="ECO:0007669"/>
    <property type="project" value="UniProtKB-KW"/>
</dbReference>
<dbReference type="InterPro" id="IPR036390">
    <property type="entry name" value="WH_DNA-bd_sf"/>
</dbReference>
<dbReference type="GO" id="GO:0008171">
    <property type="term" value="F:O-methyltransferase activity"/>
    <property type="evidence" value="ECO:0007669"/>
    <property type="project" value="InterPro"/>
</dbReference>
<sequence length="351" mass="38839">MTTTDRATTLTRAAHGAPSARPIIELGTSFWGAKTLLTAVEIGLFTELGAGPASVEQLRARLDLHPRSARDFLDALVALGMLERDDGLYRNTPATGYFLDENRDTYLGGWMRQASKHLFRAWGGLTESLRTGKPYIGWDSADYFERLYEDRDERRGFIAAMDAWTTHIATELATGLDWREHTTFVDVGGARGNLSAHLVNAHPHLRGVVFDRPEIADLFTEHMRDKGTADRVDFVVGDFFTEPLPPADVLIFGHILHDWDEAERATLVRKAHDAVRPGGIVVIYDRMIDDDRRENALGLLGCLNLLVVTPGGAEYTVADCRRYATDAGFASVAALPLFDGLETAVVARKSR</sequence>
<dbReference type="InterPro" id="IPR036388">
    <property type="entry name" value="WH-like_DNA-bd_sf"/>
</dbReference>
<accession>A0A4D4J6D8</accession>
<evidence type="ECO:0000313" key="8">
    <source>
        <dbReference type="Proteomes" id="UP000298860"/>
    </source>
</evidence>
<dbReference type="RefSeq" id="WP_137814138.1">
    <property type="nucleotide sequence ID" value="NZ_BJFL01000011.1"/>
</dbReference>
<feature type="domain" description="O-methyltransferase C-terminal" evidence="5">
    <location>
        <begin position="122"/>
        <end position="330"/>
    </location>
</feature>
<feature type="active site" description="Proton acceptor" evidence="4">
    <location>
        <position position="257"/>
    </location>
</feature>
<dbReference type="InterPro" id="IPR016461">
    <property type="entry name" value="COMT-like"/>
</dbReference>
<dbReference type="SUPFAM" id="SSF53335">
    <property type="entry name" value="S-adenosyl-L-methionine-dependent methyltransferases"/>
    <property type="match status" value="1"/>
</dbReference>
<dbReference type="EMBL" id="BJFL01000011">
    <property type="protein sequence ID" value="GDY31044.1"/>
    <property type="molecule type" value="Genomic_DNA"/>
</dbReference>
<protein>
    <submittedName>
        <fullName evidence="7">O-methyltransferase</fullName>
    </submittedName>
</protein>
<dbReference type="GO" id="GO:0046983">
    <property type="term" value="F:protein dimerization activity"/>
    <property type="evidence" value="ECO:0007669"/>
    <property type="project" value="InterPro"/>
</dbReference>
<evidence type="ECO:0000256" key="4">
    <source>
        <dbReference type="PIRSR" id="PIRSR005739-1"/>
    </source>
</evidence>
<dbReference type="OrthoDB" id="582216at2"/>
<dbReference type="AlphaFoldDB" id="A0A4D4J6D8"/>
<evidence type="ECO:0000256" key="2">
    <source>
        <dbReference type="ARBA" id="ARBA00022679"/>
    </source>
</evidence>
<dbReference type="PROSITE" id="PS51683">
    <property type="entry name" value="SAM_OMT_II"/>
    <property type="match status" value="1"/>
</dbReference>
<evidence type="ECO:0000259" key="6">
    <source>
        <dbReference type="Pfam" id="PF08100"/>
    </source>
</evidence>
<dbReference type="PIRSF" id="PIRSF005739">
    <property type="entry name" value="O-mtase"/>
    <property type="match status" value="1"/>
</dbReference>
<evidence type="ECO:0000256" key="1">
    <source>
        <dbReference type="ARBA" id="ARBA00022603"/>
    </source>
</evidence>